<evidence type="ECO:0000313" key="5">
    <source>
        <dbReference type="EMBL" id="PNY23799.1"/>
    </source>
</evidence>
<dbReference type="NCBIfam" id="TIGR01733">
    <property type="entry name" value="AA-adenyl-dom"/>
    <property type="match status" value="1"/>
</dbReference>
<dbReference type="SUPFAM" id="SSF47336">
    <property type="entry name" value="ACP-like"/>
    <property type="match status" value="1"/>
</dbReference>
<dbReference type="InterPro" id="IPR001242">
    <property type="entry name" value="Condensation_dom"/>
</dbReference>
<dbReference type="GO" id="GO:0005737">
    <property type="term" value="C:cytoplasm"/>
    <property type="evidence" value="ECO:0007669"/>
    <property type="project" value="TreeGrafter"/>
</dbReference>
<dbReference type="InterPro" id="IPR020806">
    <property type="entry name" value="PKS_PP-bd"/>
</dbReference>
<dbReference type="CDD" id="cd05918">
    <property type="entry name" value="A_NRPS_SidN3_like"/>
    <property type="match status" value="1"/>
</dbReference>
<dbReference type="PROSITE" id="PS50075">
    <property type="entry name" value="CARRIER"/>
    <property type="match status" value="1"/>
</dbReference>
<dbReference type="GO" id="GO:0031177">
    <property type="term" value="F:phosphopantetheine binding"/>
    <property type="evidence" value="ECO:0007669"/>
    <property type="project" value="InterPro"/>
</dbReference>
<keyword evidence="3" id="KW-0436">Ligase</keyword>
<gene>
    <name evidence="5" type="ORF">TCAP_07744</name>
</gene>
<keyword evidence="6" id="KW-1185">Reference proteome</keyword>
<accession>A0A2K3Q8D5</accession>
<dbReference type="GO" id="GO:0044550">
    <property type="term" value="P:secondary metabolite biosynthetic process"/>
    <property type="evidence" value="ECO:0007669"/>
    <property type="project" value="TreeGrafter"/>
</dbReference>
<dbReference type="SUPFAM" id="SSF56801">
    <property type="entry name" value="Acetyl-CoA synthetase-like"/>
    <property type="match status" value="1"/>
</dbReference>
<evidence type="ECO:0000313" key="6">
    <source>
        <dbReference type="Proteomes" id="UP000236621"/>
    </source>
</evidence>
<dbReference type="InterPro" id="IPR042099">
    <property type="entry name" value="ANL_N_sf"/>
</dbReference>
<dbReference type="CDD" id="cd19542">
    <property type="entry name" value="CT_NRPS-like"/>
    <property type="match status" value="1"/>
</dbReference>
<dbReference type="Gene3D" id="1.10.1200.10">
    <property type="entry name" value="ACP-like"/>
    <property type="match status" value="1"/>
</dbReference>
<keyword evidence="2" id="KW-0597">Phosphoprotein</keyword>
<dbReference type="GO" id="GO:0016874">
    <property type="term" value="F:ligase activity"/>
    <property type="evidence" value="ECO:0007669"/>
    <property type="project" value="UniProtKB-KW"/>
</dbReference>
<reference evidence="5 6" key="1">
    <citation type="submission" date="2017-08" db="EMBL/GenBank/DDBJ databases">
        <title>Harnessing the power of phylogenomics to disentangle the directionality and signatures of interkingdom host jumping in the parasitic fungal genus Tolypocladium.</title>
        <authorList>
            <person name="Quandt C.A."/>
            <person name="Patterson W."/>
            <person name="Spatafora J.W."/>
        </authorList>
    </citation>
    <scope>NUCLEOTIDE SEQUENCE [LARGE SCALE GENOMIC DNA]</scope>
    <source>
        <strain evidence="5 6">CBS 113982</strain>
    </source>
</reference>
<dbReference type="InterPro" id="IPR045851">
    <property type="entry name" value="AMP-bd_C_sf"/>
</dbReference>
<dbReference type="InterPro" id="IPR006162">
    <property type="entry name" value="Ppantetheine_attach_site"/>
</dbReference>
<feature type="domain" description="Carrier" evidence="4">
    <location>
        <begin position="800"/>
        <end position="876"/>
    </location>
</feature>
<dbReference type="InterPro" id="IPR010071">
    <property type="entry name" value="AA_adenyl_dom"/>
</dbReference>
<dbReference type="FunFam" id="3.30.300.30:FF:000015">
    <property type="entry name" value="Nonribosomal peptide synthase SidD"/>
    <property type="match status" value="1"/>
</dbReference>
<evidence type="ECO:0000259" key="4">
    <source>
        <dbReference type="PROSITE" id="PS50075"/>
    </source>
</evidence>
<dbReference type="FunFam" id="3.40.50.12780:FF:000014">
    <property type="entry name" value="Nonribosomal peptide synthetase 1"/>
    <property type="match status" value="1"/>
</dbReference>
<dbReference type="PANTHER" id="PTHR45527:SF16">
    <property type="entry name" value="NONRIBOSOMAL PEPTIDE SYNTHASE ATNA-RELATED"/>
    <property type="match status" value="1"/>
</dbReference>
<dbReference type="PANTHER" id="PTHR45527">
    <property type="entry name" value="NONRIBOSOMAL PEPTIDE SYNTHETASE"/>
    <property type="match status" value="1"/>
</dbReference>
<dbReference type="InterPro" id="IPR000873">
    <property type="entry name" value="AMP-dep_synth/lig_dom"/>
</dbReference>
<dbReference type="Pfam" id="PF00501">
    <property type="entry name" value="AMP-binding"/>
    <property type="match status" value="1"/>
</dbReference>
<dbReference type="Gene3D" id="3.30.559.30">
    <property type="entry name" value="Nonribosomal peptide synthetase, condensation domain"/>
    <property type="match status" value="2"/>
</dbReference>
<dbReference type="Pfam" id="PF00550">
    <property type="entry name" value="PP-binding"/>
    <property type="match status" value="1"/>
</dbReference>
<evidence type="ECO:0000256" key="2">
    <source>
        <dbReference type="ARBA" id="ARBA00022553"/>
    </source>
</evidence>
<dbReference type="InterPro" id="IPR009081">
    <property type="entry name" value="PP-bd_ACP"/>
</dbReference>
<sequence length="1331" mass="147183">MAFLHQGQVDDYQQAVLAGLKMSPFPALPTYMQRPVADRHVDRRLPELHSRPVDLPTSTIIHVALALVVSRMTGSKDVVFGITGPGRSASVGTDETGGSPIMAVPFRVKISSNDTVSNYLEPVQGQRMGMLPVHQTGLDRLSNLRSDRLKTCSYQTVLAIQPQENITGRQVLEKRNARGRQQRASRASSLQLRLTVDKVTDTATFDSNVIEEWEVQKLLEHHELIIQQFDGAVPDKTSIGVELLTPRDLSQIWEWNSTVPAPIERCVHDIIDERAEMQPNATAICAWDGELTYAHLLQLATRLSRYLIDLGVGPDVFVPLCFEKSKWTTVAILGVLKAGGAFVLLDPSLPEQRLQTVVRQVGATTILSSRSNQGLSSRMAQRVVVIDSEFFAKSDDHEQGYWRPRSLNPSSAIYAVFTSGSTGSPKGVVITHRNIASALHYQSKHLGFTSESRVFDFASYSFDVAISNSLAMLAVGGCLCVPCDRDRINNLAESISTLRANVLDLTPSVSRFLVPEDVPGVQTLILSGEKIHINDIKPWWGSKVKVMNVYGPAECTATSTINSTASSVEGATRIGKGMGQVTWIVDPEDHNHLLPAGCVGELLLEGPLVGRGYLNNPERTARTFIEDPAWLLRGAHCQPGRHGRLYKTGDLVRYDHDGGLIFIGRKDTQVKIHGQRVELGEVECHLQQYMPEARQLIAEVITPGMKSSNPVLAAFVQTNGNANASVDAVADILPISRDLKEMLARHLPSYMVPTVFFSMRDLPITASGKVDRKRLREIGGSFSVQQLTEAQTAKRGPRRQSMSRMERQMQKLWGQTLNIEPQAIGLDDNFFQLGGHSIAAMKIVDNARKAGVALAVADVFRHPTLADLARLGSRNGKPFGNDFELDHLIDPTLKAALLAEIDSLDIGISAGAVADILPLTYFQEDCLVDGMKYPRQFCNYFYLDPGVGLDIVRFQRSCSLTLEKHPILRACFLPLHGRFRQVVLHQLDHPFHIYDTNEDLDQALHDFCLKDIEQFSPTQPPAAFILFRHKVQGIRFVLRLQHAQFDGLSLATIFRSLLDTYNDRAYPGTPSLSTFLAYARHRRCESISYWKSLLRGSSITRTESKLLPKGIRCHSPKGIYVDADIPLPHLPGNITLASLIYAAWAVLLSRISGENDVVYACLVAGRNSAIEGVQDIVGPCVNIIPVRVTLSALQTPADLLLSVQEQFIAIGEADSLGFSDIVEHCTDWPPGSGFDSEIQHQNFHINPEFRFTEDMSTVQDFDNPYYMSPCLSVATRPKGNRLHVEVLSNTRIMTMGTANMVRDSLGGIIEKLTSCLDGSLQSCMDSVDFEL</sequence>
<dbReference type="Gene3D" id="3.30.300.30">
    <property type="match status" value="1"/>
</dbReference>
<dbReference type="InterPro" id="IPR023213">
    <property type="entry name" value="CAT-like_dom_sf"/>
</dbReference>
<dbReference type="Pfam" id="PF00668">
    <property type="entry name" value="Condensation"/>
    <property type="match status" value="2"/>
</dbReference>
<dbReference type="Gene3D" id="3.30.559.10">
    <property type="entry name" value="Chloramphenicol acetyltransferase-like domain"/>
    <property type="match status" value="1"/>
</dbReference>
<comment type="caution">
    <text evidence="5">The sequence shown here is derived from an EMBL/GenBank/DDBJ whole genome shotgun (WGS) entry which is preliminary data.</text>
</comment>
<dbReference type="Gene3D" id="3.40.50.12780">
    <property type="entry name" value="N-terminal domain of ligase-like"/>
    <property type="match status" value="1"/>
</dbReference>
<proteinExistence type="predicted"/>
<evidence type="ECO:0000256" key="1">
    <source>
        <dbReference type="ARBA" id="ARBA00022450"/>
    </source>
</evidence>
<dbReference type="EMBL" id="NRSZ01001044">
    <property type="protein sequence ID" value="PNY23799.1"/>
    <property type="molecule type" value="Genomic_DNA"/>
</dbReference>
<organism evidence="5 6">
    <name type="scientific">Tolypocladium capitatum</name>
    <dbReference type="NCBI Taxonomy" id="45235"/>
    <lineage>
        <taxon>Eukaryota</taxon>
        <taxon>Fungi</taxon>
        <taxon>Dikarya</taxon>
        <taxon>Ascomycota</taxon>
        <taxon>Pezizomycotina</taxon>
        <taxon>Sordariomycetes</taxon>
        <taxon>Hypocreomycetidae</taxon>
        <taxon>Hypocreales</taxon>
        <taxon>Ophiocordycipitaceae</taxon>
        <taxon>Tolypocladium</taxon>
    </lineage>
</organism>
<dbReference type="Proteomes" id="UP000236621">
    <property type="component" value="Unassembled WGS sequence"/>
</dbReference>
<dbReference type="SMART" id="SM00823">
    <property type="entry name" value="PKS_PP"/>
    <property type="match status" value="1"/>
</dbReference>
<dbReference type="InterPro" id="IPR036736">
    <property type="entry name" value="ACP-like_sf"/>
</dbReference>
<dbReference type="STRING" id="45235.A0A2K3Q8D5"/>
<evidence type="ECO:0000256" key="3">
    <source>
        <dbReference type="ARBA" id="ARBA00022598"/>
    </source>
</evidence>
<protein>
    <submittedName>
        <fullName evidence="5">Adenylation-domain containing protein</fullName>
    </submittedName>
</protein>
<name>A0A2K3Q8D5_9HYPO</name>
<dbReference type="GO" id="GO:0043041">
    <property type="term" value="P:amino acid activation for nonribosomal peptide biosynthetic process"/>
    <property type="evidence" value="ECO:0007669"/>
    <property type="project" value="TreeGrafter"/>
</dbReference>
<dbReference type="PROSITE" id="PS00012">
    <property type="entry name" value="PHOSPHOPANTETHEINE"/>
    <property type="match status" value="1"/>
</dbReference>
<keyword evidence="1" id="KW-0596">Phosphopantetheine</keyword>
<dbReference type="FunFam" id="1.10.1200.10:FF:000005">
    <property type="entry name" value="Nonribosomal peptide synthetase 1"/>
    <property type="match status" value="1"/>
</dbReference>
<dbReference type="SUPFAM" id="SSF52777">
    <property type="entry name" value="CoA-dependent acyltransferases"/>
    <property type="match status" value="3"/>
</dbReference>
<dbReference type="OrthoDB" id="4895341at2759"/>